<dbReference type="KEGG" id="vhl:BME96_19030"/>
<gene>
    <name evidence="1" type="ORF">BME96_19030</name>
</gene>
<protein>
    <submittedName>
        <fullName evidence="1">Uncharacterized protein</fullName>
    </submittedName>
</protein>
<organism evidence="1 2">
    <name type="scientific">Virgibacillus halodenitrificans</name>
    <name type="common">Bacillus halodenitrificans</name>
    <dbReference type="NCBI Taxonomy" id="1482"/>
    <lineage>
        <taxon>Bacteria</taxon>
        <taxon>Bacillati</taxon>
        <taxon>Bacillota</taxon>
        <taxon>Bacilli</taxon>
        <taxon>Bacillales</taxon>
        <taxon>Bacillaceae</taxon>
        <taxon>Virgibacillus</taxon>
    </lineage>
</organism>
<evidence type="ECO:0000313" key="1">
    <source>
        <dbReference type="EMBL" id="APC50378.1"/>
    </source>
</evidence>
<dbReference type="EMBL" id="CP017963">
    <property type="protein sequence ID" value="APC50378.1"/>
    <property type="molecule type" value="Genomic_DNA"/>
</dbReference>
<dbReference type="GeneID" id="71516508"/>
<accession>A0AAC9NMT3</accession>
<evidence type="ECO:0000313" key="2">
    <source>
        <dbReference type="Proteomes" id="UP000182945"/>
    </source>
</evidence>
<proteinExistence type="predicted"/>
<dbReference type="RefSeq" id="WP_071650098.1">
    <property type="nucleotide sequence ID" value="NZ_CP017963.1"/>
</dbReference>
<dbReference type="Proteomes" id="UP000182945">
    <property type="component" value="Plasmid unnamed1"/>
</dbReference>
<dbReference type="Pfam" id="PF26325">
    <property type="entry name" value="YhjD"/>
    <property type="match status" value="1"/>
</dbReference>
<reference evidence="1 2" key="1">
    <citation type="submission" date="2016-11" db="EMBL/GenBank/DDBJ databases">
        <title>Complete genome sequencing of Virgibacillus halodenitrificans PDB-F2.</title>
        <authorList>
            <person name="Sun Z."/>
            <person name="Zhou Y."/>
            <person name="Li H."/>
        </authorList>
    </citation>
    <scope>NUCLEOTIDE SEQUENCE [LARGE SCALE GENOMIC DNA]</scope>
    <source>
        <strain evidence="1 2">PDB-F2</strain>
        <plasmid evidence="1 2">unnamed1</plasmid>
    </source>
</reference>
<dbReference type="AlphaFoldDB" id="A0AAC9NMT3"/>
<sequence>MVEEKNELITLIITIPLATKVISREKVFVEDLYASNVYLDLMEAILEKMKNDLVMAKKNLHSFHKTIVQNPYKNDIKSYKVMTGQQYKVLYFTSNQLKQLTTNTILQYLYDEKIQPLKKRERKWKMINALPPDLDLG</sequence>
<dbReference type="InterPro" id="IPR058600">
    <property type="entry name" value="YhjD-like"/>
</dbReference>
<name>A0AAC9NMT3_VIRHA</name>
<geneLocation type="plasmid" evidence="1 2">
    <name>unnamed1</name>
</geneLocation>
<keyword evidence="1" id="KW-0614">Plasmid</keyword>